<protein>
    <submittedName>
        <fullName evidence="6">Chromosome partitioning protein, ParB family</fullName>
    </submittedName>
</protein>
<dbReference type="CDD" id="cd16393">
    <property type="entry name" value="SPO0J_N"/>
    <property type="match status" value="1"/>
</dbReference>
<dbReference type="SMART" id="SM00470">
    <property type="entry name" value="ParB"/>
    <property type="match status" value="1"/>
</dbReference>
<dbReference type="FunFam" id="3.90.1530.30:FF:000001">
    <property type="entry name" value="Chromosome partitioning protein ParB"/>
    <property type="match status" value="1"/>
</dbReference>
<dbReference type="RefSeq" id="WP_073066523.1">
    <property type="nucleotide sequence ID" value="NZ_FQUS01000018.1"/>
</dbReference>
<dbReference type="NCBIfam" id="TIGR00180">
    <property type="entry name" value="parB_part"/>
    <property type="match status" value="1"/>
</dbReference>
<evidence type="ECO:0000256" key="2">
    <source>
        <dbReference type="ARBA" id="ARBA00022829"/>
    </source>
</evidence>
<dbReference type="GO" id="GO:0003677">
    <property type="term" value="F:DNA binding"/>
    <property type="evidence" value="ECO:0007669"/>
    <property type="project" value="UniProtKB-KW"/>
</dbReference>
<dbReference type="AlphaFoldDB" id="A0A1M5GX86"/>
<dbReference type="InterPro" id="IPR004437">
    <property type="entry name" value="ParB/RepB/Spo0J"/>
</dbReference>
<keyword evidence="2" id="KW-0159">Chromosome partition</keyword>
<sequence>MASKKVLGRGLSAFFPEYEDENKKDKEGQGVTEGKGESGKEDIAGSGTYVEPEQRVNIVLHVPVDNIRANPHQPRKEFDEERLEELAGSIENHGLIQPITVRYIGEKRFELISGERRLRAAKRAGIEELPAYIREVNDEDIISYALIENIQREDLNPIEVALGYQRLVEEAEYTQAEVARRVGKNRSTVANMLRLLNLPPFIQAGLRDEKISMGHARALISVEDPDDQEAIYKKIIKKGYSVRQTEKAVKALTEEKATSESSTGKDRQNAFLKEISDRLRNKLSTKVKIKSKKNGGEIRIEYYSDEELDRLLGLFENIS</sequence>
<dbReference type="Pfam" id="PF17762">
    <property type="entry name" value="HTH_ParB"/>
    <property type="match status" value="1"/>
</dbReference>
<gene>
    <name evidence="6" type="ORF">SAMN05443144_11860</name>
</gene>
<dbReference type="InterPro" id="IPR003115">
    <property type="entry name" value="ParB_N"/>
</dbReference>
<evidence type="ECO:0000256" key="4">
    <source>
        <dbReference type="SAM" id="MobiDB-lite"/>
    </source>
</evidence>
<dbReference type="GO" id="GO:0007059">
    <property type="term" value="P:chromosome segregation"/>
    <property type="evidence" value="ECO:0007669"/>
    <property type="project" value="UniProtKB-KW"/>
</dbReference>
<dbReference type="OrthoDB" id="9802051at2"/>
<evidence type="ECO:0000256" key="1">
    <source>
        <dbReference type="ARBA" id="ARBA00006295"/>
    </source>
</evidence>
<accession>A0A1M5GX86</accession>
<organism evidence="6 7">
    <name type="scientific">Fodinibius roseus</name>
    <dbReference type="NCBI Taxonomy" id="1194090"/>
    <lineage>
        <taxon>Bacteria</taxon>
        <taxon>Pseudomonadati</taxon>
        <taxon>Balneolota</taxon>
        <taxon>Balneolia</taxon>
        <taxon>Balneolales</taxon>
        <taxon>Balneolaceae</taxon>
        <taxon>Fodinibius</taxon>
    </lineage>
</organism>
<keyword evidence="7" id="KW-1185">Reference proteome</keyword>
<evidence type="ECO:0000313" key="7">
    <source>
        <dbReference type="Proteomes" id="UP000184041"/>
    </source>
</evidence>
<dbReference type="Proteomes" id="UP000184041">
    <property type="component" value="Unassembled WGS sequence"/>
</dbReference>
<feature type="compositionally biased region" description="Basic and acidic residues" evidence="4">
    <location>
        <begin position="21"/>
        <end position="43"/>
    </location>
</feature>
<dbReference type="Gene3D" id="1.10.10.2830">
    <property type="match status" value="1"/>
</dbReference>
<dbReference type="InterPro" id="IPR057240">
    <property type="entry name" value="ParB_dimer_C"/>
</dbReference>
<keyword evidence="3" id="KW-0238">DNA-binding</keyword>
<proteinExistence type="inferred from homology"/>
<dbReference type="InterPro" id="IPR036086">
    <property type="entry name" value="ParB/Sulfiredoxin_sf"/>
</dbReference>
<comment type="similarity">
    <text evidence="1">Belongs to the ParB family.</text>
</comment>
<dbReference type="PANTHER" id="PTHR33375">
    <property type="entry name" value="CHROMOSOME-PARTITIONING PROTEIN PARB-RELATED"/>
    <property type="match status" value="1"/>
</dbReference>
<dbReference type="Pfam" id="PF02195">
    <property type="entry name" value="ParB_N"/>
    <property type="match status" value="1"/>
</dbReference>
<evidence type="ECO:0000313" key="6">
    <source>
        <dbReference type="EMBL" id="SHG08225.1"/>
    </source>
</evidence>
<dbReference type="Pfam" id="PF23552">
    <property type="entry name" value="ParB_C"/>
    <property type="match status" value="1"/>
</dbReference>
<evidence type="ECO:0000259" key="5">
    <source>
        <dbReference type="SMART" id="SM00470"/>
    </source>
</evidence>
<dbReference type="GO" id="GO:0005694">
    <property type="term" value="C:chromosome"/>
    <property type="evidence" value="ECO:0007669"/>
    <property type="project" value="TreeGrafter"/>
</dbReference>
<dbReference type="SUPFAM" id="SSF110849">
    <property type="entry name" value="ParB/Sulfiredoxin"/>
    <property type="match status" value="1"/>
</dbReference>
<dbReference type="STRING" id="1194090.SAMN05443144_11860"/>
<dbReference type="SUPFAM" id="SSF109709">
    <property type="entry name" value="KorB DNA-binding domain-like"/>
    <property type="match status" value="1"/>
</dbReference>
<feature type="region of interest" description="Disordered" evidence="4">
    <location>
        <begin position="17"/>
        <end position="47"/>
    </location>
</feature>
<reference evidence="6 7" key="1">
    <citation type="submission" date="2016-11" db="EMBL/GenBank/DDBJ databases">
        <authorList>
            <person name="Jaros S."/>
            <person name="Januszkiewicz K."/>
            <person name="Wedrychowicz H."/>
        </authorList>
    </citation>
    <scope>NUCLEOTIDE SEQUENCE [LARGE SCALE GENOMIC DNA]</scope>
    <source>
        <strain evidence="6 7">DSM 21986</strain>
    </source>
</reference>
<dbReference type="FunFam" id="1.10.10.2830:FF:000001">
    <property type="entry name" value="Chromosome partitioning protein ParB"/>
    <property type="match status" value="1"/>
</dbReference>
<evidence type="ECO:0000256" key="3">
    <source>
        <dbReference type="ARBA" id="ARBA00023125"/>
    </source>
</evidence>
<dbReference type="InterPro" id="IPR050336">
    <property type="entry name" value="Chromosome_partition/occlusion"/>
</dbReference>
<dbReference type="InterPro" id="IPR041468">
    <property type="entry name" value="HTH_ParB/Spo0J"/>
</dbReference>
<name>A0A1M5GX86_9BACT</name>
<dbReference type="EMBL" id="FQUS01000018">
    <property type="protein sequence ID" value="SHG08225.1"/>
    <property type="molecule type" value="Genomic_DNA"/>
</dbReference>
<dbReference type="Gene3D" id="3.90.1530.30">
    <property type="match status" value="1"/>
</dbReference>
<dbReference type="PANTHER" id="PTHR33375:SF1">
    <property type="entry name" value="CHROMOSOME-PARTITIONING PROTEIN PARB-RELATED"/>
    <property type="match status" value="1"/>
</dbReference>
<feature type="domain" description="ParB-like N-terminal" evidence="5">
    <location>
        <begin position="60"/>
        <end position="150"/>
    </location>
</feature>